<accession>A0ABM8V7G5</accession>
<dbReference type="SUPFAM" id="SSF50370">
    <property type="entry name" value="Ricin B-like lectins"/>
    <property type="match status" value="1"/>
</dbReference>
<feature type="region of interest" description="Disordered" evidence="1">
    <location>
        <begin position="1"/>
        <end position="44"/>
    </location>
</feature>
<comment type="caution">
    <text evidence="3">The sequence shown here is derived from an EMBL/GenBank/DDBJ whole genome shotgun (WGS) entry which is preliminary data.</text>
</comment>
<dbReference type="InterPro" id="IPR035992">
    <property type="entry name" value="Ricin_B-like_lectins"/>
</dbReference>
<dbReference type="EMBL" id="CAJRAY010000083">
    <property type="protein sequence ID" value="CAG5091662.1"/>
    <property type="molecule type" value="Genomic_DNA"/>
</dbReference>
<evidence type="ECO:0000256" key="1">
    <source>
        <dbReference type="SAM" id="MobiDB-lite"/>
    </source>
</evidence>
<evidence type="ECO:0000259" key="2">
    <source>
        <dbReference type="Pfam" id="PF14200"/>
    </source>
</evidence>
<feature type="domain" description="Ricin B lectin" evidence="2">
    <location>
        <begin position="7"/>
        <end position="42"/>
    </location>
</feature>
<evidence type="ECO:0000313" key="4">
    <source>
        <dbReference type="Proteomes" id="UP000681526"/>
    </source>
</evidence>
<keyword evidence="4" id="KW-1185">Reference proteome</keyword>
<name>A0ABM8V7G5_THEXY</name>
<dbReference type="Proteomes" id="UP000681526">
    <property type="component" value="Unassembled WGS sequence"/>
</dbReference>
<reference evidence="3 4" key="1">
    <citation type="submission" date="2021-04" db="EMBL/GenBank/DDBJ databases">
        <authorList>
            <person name="Rakotoarivonina H."/>
        </authorList>
    </citation>
    <scope>NUCLEOTIDE SEQUENCE [LARGE SCALE GENOMIC DNA]</scope>
    <source>
        <strain evidence="3 4">XE</strain>
    </source>
</reference>
<dbReference type="InterPro" id="IPR000772">
    <property type="entry name" value="Ricin_B_lectin"/>
</dbReference>
<dbReference type="Gene3D" id="2.80.10.50">
    <property type="match status" value="1"/>
</dbReference>
<gene>
    <name evidence="3" type="primary">txxe 2780</name>
    <name evidence="3" type="ORF">TXXE_16060</name>
</gene>
<organism evidence="3 4">
    <name type="scientific">Thermobacillus xylanilyticus</name>
    <dbReference type="NCBI Taxonomy" id="76633"/>
    <lineage>
        <taxon>Bacteria</taxon>
        <taxon>Bacillati</taxon>
        <taxon>Bacillota</taxon>
        <taxon>Bacilli</taxon>
        <taxon>Bacillales</taxon>
        <taxon>Paenibacillaceae</taxon>
        <taxon>Thermobacillus</taxon>
    </lineage>
</organism>
<sequence length="44" mass="4844">MEEGQLLHSGQALDLSEGAGHDGANIRQWPDNGLDPQRWQFTAP</sequence>
<proteinExistence type="predicted"/>
<evidence type="ECO:0000313" key="3">
    <source>
        <dbReference type="EMBL" id="CAG5091662.1"/>
    </source>
</evidence>
<keyword evidence="3" id="KW-0378">Hydrolase</keyword>
<dbReference type="GO" id="GO:0016787">
    <property type="term" value="F:hydrolase activity"/>
    <property type="evidence" value="ECO:0007669"/>
    <property type="project" value="UniProtKB-KW"/>
</dbReference>
<protein>
    <submittedName>
        <fullName evidence="3">Glycoside hydrolase family 5</fullName>
    </submittedName>
</protein>
<dbReference type="Pfam" id="PF14200">
    <property type="entry name" value="RicinB_lectin_2"/>
    <property type="match status" value="1"/>
</dbReference>